<feature type="domain" description="Predicted 3'-5' exonuclease PolB-like" evidence="1">
    <location>
        <begin position="33"/>
        <end position="212"/>
    </location>
</feature>
<dbReference type="InterPro" id="IPR019288">
    <property type="entry name" value="3'-5'_exonuclease_PolB-like"/>
</dbReference>
<name>A0A238YTD7_9BACT</name>
<dbReference type="GO" id="GO:0003676">
    <property type="term" value="F:nucleic acid binding"/>
    <property type="evidence" value="ECO:0007669"/>
    <property type="project" value="InterPro"/>
</dbReference>
<reference evidence="3" key="1">
    <citation type="submission" date="2017-06" db="EMBL/GenBank/DDBJ databases">
        <authorList>
            <person name="Varghese N."/>
            <person name="Submissions S."/>
        </authorList>
    </citation>
    <scope>NUCLEOTIDE SEQUENCE [LARGE SCALE GENOMIC DNA]</scope>
    <source>
        <strain evidence="3">DSM 15668</strain>
    </source>
</reference>
<sequence>MIYFLFDIETIKDYDLLEKAGSEKDKEKADNGEFVNAVFHIPIAFSFMAFSERKLLGFKSYVGEERYIVKIFWEKVNKAFTCKEPGPVFVTFNGKNFDFPVMLLRGMKIKDDEIVKKALKYYLEDSDKWEKERPNYNSRYTRYHIDLMEVFNVRTSLKVLCSLFGIPVKTEAHGSEVEELYRNKKFKKIAQYCAEDVLATARLFTVFTSMKTGQTFNFLREKIDVKIINQWSEEDS</sequence>
<dbReference type="RefSeq" id="WP_089322881.1">
    <property type="nucleotide sequence ID" value="NZ_FZOB01000004.1"/>
</dbReference>
<evidence type="ECO:0000313" key="3">
    <source>
        <dbReference type="Proteomes" id="UP000198405"/>
    </source>
</evidence>
<dbReference type="Gene3D" id="3.30.420.10">
    <property type="entry name" value="Ribonuclease H-like superfamily/Ribonuclease H"/>
    <property type="match status" value="1"/>
</dbReference>
<accession>A0A238YTD7</accession>
<dbReference type="InterPro" id="IPR012337">
    <property type="entry name" value="RNaseH-like_sf"/>
</dbReference>
<dbReference type="InterPro" id="IPR036397">
    <property type="entry name" value="RNaseH_sf"/>
</dbReference>
<gene>
    <name evidence="2" type="ORF">SAMN06265340_104135</name>
</gene>
<evidence type="ECO:0000259" key="1">
    <source>
        <dbReference type="Pfam" id="PF10108"/>
    </source>
</evidence>
<dbReference type="EMBL" id="FZOB01000004">
    <property type="protein sequence ID" value="SNR73719.1"/>
    <property type="molecule type" value="Genomic_DNA"/>
</dbReference>
<keyword evidence="3" id="KW-1185">Reference proteome</keyword>
<organism evidence="2 3">
    <name type="scientific">Desulfurobacterium atlanticum</name>
    <dbReference type="NCBI Taxonomy" id="240169"/>
    <lineage>
        <taxon>Bacteria</taxon>
        <taxon>Pseudomonadati</taxon>
        <taxon>Aquificota</taxon>
        <taxon>Aquificia</taxon>
        <taxon>Desulfurobacteriales</taxon>
        <taxon>Desulfurobacteriaceae</taxon>
        <taxon>Desulfurobacterium</taxon>
    </lineage>
</organism>
<evidence type="ECO:0000313" key="2">
    <source>
        <dbReference type="EMBL" id="SNR73719.1"/>
    </source>
</evidence>
<dbReference type="AlphaFoldDB" id="A0A238YTD7"/>
<dbReference type="SUPFAM" id="SSF53098">
    <property type="entry name" value="Ribonuclease H-like"/>
    <property type="match status" value="1"/>
</dbReference>
<dbReference type="OrthoDB" id="13288at2"/>
<dbReference type="Pfam" id="PF10108">
    <property type="entry name" value="DNA_pol_B_exo2"/>
    <property type="match status" value="1"/>
</dbReference>
<protein>
    <recommendedName>
        <fullName evidence="1">Predicted 3'-5' exonuclease PolB-like domain-containing protein</fullName>
    </recommendedName>
</protein>
<proteinExistence type="predicted"/>
<dbReference type="Proteomes" id="UP000198405">
    <property type="component" value="Unassembled WGS sequence"/>
</dbReference>